<dbReference type="Proteomes" id="UP000250443">
    <property type="component" value="Unassembled WGS sequence"/>
</dbReference>
<evidence type="ECO:0000313" key="3">
    <source>
        <dbReference type="EMBL" id="SPZ09667.1"/>
    </source>
</evidence>
<dbReference type="RefSeq" id="WP_010797680.1">
    <property type="nucleotide sequence ID" value="NZ_CP044086.1"/>
</dbReference>
<dbReference type="GeneID" id="300267906"/>
<protein>
    <submittedName>
        <fullName evidence="3">Lipoprotein</fullName>
    </submittedName>
</protein>
<reference evidence="3 4" key="1">
    <citation type="submission" date="2018-06" db="EMBL/GenBank/DDBJ databases">
        <authorList>
            <consortium name="Pathogen Informatics"/>
            <person name="Doyle S."/>
        </authorList>
    </citation>
    <scope>NUCLEOTIDE SEQUENCE [LARGE SCALE GENOMIC DNA]</scope>
    <source>
        <strain evidence="3 4">NCTC11842</strain>
    </source>
</reference>
<sequence>MLAPRLLLPLTLLATLLAGCHSTPSDSIASSKASQGVRLQGDLRLANDQLLFRPCQEHRYFQIDDAANTSIINDAHELTADSGASSLFADLRGKMKSGGPAGSDGVFAVSEVYRMQYTGPGCSDPNFKRLTLRAAGHTPEWNVVVSGQGMVIASTDRSQQALPYLQEQLPDGSRSLSTEANGERVELWVSPQRCVDESTGTVQSLQAELRVNGKSMSGCAHYGGATDTH</sequence>
<dbReference type="EMBL" id="UAUF01000013">
    <property type="protein sequence ID" value="SPZ09667.1"/>
    <property type="molecule type" value="Genomic_DNA"/>
</dbReference>
<dbReference type="Proteomes" id="UP000626180">
    <property type="component" value="Unassembled WGS sequence"/>
</dbReference>
<reference evidence="2 6" key="3">
    <citation type="submission" date="2020-11" db="EMBL/GenBank/DDBJ databases">
        <title>Enhanced detection system for hospital associated transmission using whole genome sequencing surveillance.</title>
        <authorList>
            <person name="Harrison L.H."/>
            <person name="Van Tyne D."/>
            <person name="Marsh J.W."/>
            <person name="Griffith M.P."/>
            <person name="Snyder D.J."/>
            <person name="Cooper V.S."/>
            <person name="Mustapha M."/>
        </authorList>
    </citation>
    <scope>NUCLEOTIDE SEQUENCE [LARGE SCALE GENOMIC DNA]</scope>
    <source>
        <strain evidence="2 6">PSB00013</strain>
    </source>
</reference>
<evidence type="ECO:0000313" key="1">
    <source>
        <dbReference type="EMBL" id="MBF8642962.1"/>
    </source>
</evidence>
<dbReference type="Proteomes" id="UP000638986">
    <property type="component" value="Unassembled WGS sequence"/>
</dbReference>
<reference evidence="1 5" key="2">
    <citation type="submission" date="2020-10" db="EMBL/GenBank/DDBJ databases">
        <title>Genome sequences of Pseudomonas isolates.</title>
        <authorList>
            <person name="Wessels L."/>
            <person name="Reich F."/>
            <person name="Hammerl J."/>
        </authorList>
    </citation>
    <scope>NUCLEOTIDE SEQUENCE [LARGE SCALE GENOMIC DNA]</scope>
    <source>
        <strain evidence="1 5">20-MO00624-0</strain>
    </source>
</reference>
<evidence type="ECO:0000313" key="4">
    <source>
        <dbReference type="Proteomes" id="UP000250443"/>
    </source>
</evidence>
<dbReference type="PROSITE" id="PS51257">
    <property type="entry name" value="PROKAR_LIPOPROTEIN"/>
    <property type="match status" value="1"/>
</dbReference>
<evidence type="ECO:0000313" key="5">
    <source>
        <dbReference type="Proteomes" id="UP000626180"/>
    </source>
</evidence>
<accession>A0A2X2CNB3</accession>
<evidence type="ECO:0000313" key="2">
    <source>
        <dbReference type="EMBL" id="MBH3440748.1"/>
    </source>
</evidence>
<dbReference type="EMBL" id="JADMCD010000013">
    <property type="protein sequence ID" value="MBF8642962.1"/>
    <property type="molecule type" value="Genomic_DNA"/>
</dbReference>
<organism evidence="3 4">
    <name type="scientific">Pseudomonas luteola</name>
    <dbReference type="NCBI Taxonomy" id="47886"/>
    <lineage>
        <taxon>Bacteria</taxon>
        <taxon>Pseudomonadati</taxon>
        <taxon>Pseudomonadota</taxon>
        <taxon>Gammaproteobacteria</taxon>
        <taxon>Pseudomonadales</taxon>
        <taxon>Pseudomonadaceae</taxon>
        <taxon>Pseudomonas</taxon>
    </lineage>
</organism>
<dbReference type="EMBL" id="JADTXM010000014">
    <property type="protein sequence ID" value="MBH3440748.1"/>
    <property type="molecule type" value="Genomic_DNA"/>
</dbReference>
<dbReference type="AlphaFoldDB" id="A0A2X2CNB3"/>
<evidence type="ECO:0000313" key="6">
    <source>
        <dbReference type="Proteomes" id="UP000638986"/>
    </source>
</evidence>
<proteinExistence type="predicted"/>
<name>A0A2X2CNB3_PSELU</name>
<keyword evidence="5" id="KW-1185">Reference proteome</keyword>
<keyword evidence="3" id="KW-0449">Lipoprotein</keyword>
<gene>
    <name evidence="2" type="ORF">I5Q09_18880</name>
    <name evidence="1" type="ORF">IRZ65_20035</name>
    <name evidence="3" type="ORF">NCTC11842_03244</name>
</gene>